<dbReference type="Gene3D" id="1.10.486.10">
    <property type="entry name" value="PCRA, domain 4"/>
    <property type="match status" value="1"/>
</dbReference>
<dbReference type="SUPFAM" id="SSF52540">
    <property type="entry name" value="P-loop containing nucleoside triphosphate hydrolases"/>
    <property type="match status" value="1"/>
</dbReference>
<dbReference type="NCBIfam" id="TIGR02784">
    <property type="entry name" value="addA_alphas"/>
    <property type="match status" value="1"/>
</dbReference>
<keyword evidence="4 15" id="KW-0378">Hydrolase</keyword>
<evidence type="ECO:0000256" key="15">
    <source>
        <dbReference type="PROSITE-ProRule" id="PRU00560"/>
    </source>
</evidence>
<dbReference type="GO" id="GO:0043138">
    <property type="term" value="F:3'-5' DNA helicase activity"/>
    <property type="evidence" value="ECO:0007669"/>
    <property type="project" value="UniProtKB-EC"/>
</dbReference>
<keyword evidence="6" id="KW-0269">Exonuclease</keyword>
<feature type="domain" description="UvrD-like helicase C-terminal" evidence="17">
    <location>
        <begin position="520"/>
        <end position="818"/>
    </location>
</feature>
<dbReference type="PANTHER" id="PTHR11070">
    <property type="entry name" value="UVRD / RECB / PCRA DNA HELICASE FAMILY MEMBER"/>
    <property type="match status" value="1"/>
</dbReference>
<dbReference type="GO" id="GO:0033202">
    <property type="term" value="C:DNA helicase complex"/>
    <property type="evidence" value="ECO:0007669"/>
    <property type="project" value="TreeGrafter"/>
</dbReference>
<evidence type="ECO:0000313" key="18">
    <source>
        <dbReference type="EMBL" id="KHJ53047.1"/>
    </source>
</evidence>
<feature type="domain" description="UvrD-like helicase ATP-binding" evidence="16">
    <location>
        <begin position="7"/>
        <end position="490"/>
    </location>
</feature>
<name>A0A0B1Q204_9HYPH</name>
<keyword evidence="3" id="KW-0227">DNA damage</keyword>
<dbReference type="PANTHER" id="PTHR11070:SF2">
    <property type="entry name" value="ATP-DEPENDENT DNA HELICASE SRS2"/>
    <property type="match status" value="1"/>
</dbReference>
<dbReference type="EC" id="5.6.2.4" evidence="12"/>
<dbReference type="Pfam" id="PF00580">
    <property type="entry name" value="UvrD-helicase"/>
    <property type="match status" value="2"/>
</dbReference>
<evidence type="ECO:0000256" key="4">
    <source>
        <dbReference type="ARBA" id="ARBA00022801"/>
    </source>
</evidence>
<dbReference type="PROSITE" id="PS51217">
    <property type="entry name" value="UVRD_HELICASE_CTER"/>
    <property type="match status" value="1"/>
</dbReference>
<dbReference type="STRING" id="370622.LA66_19720"/>
<dbReference type="GO" id="GO:0004527">
    <property type="term" value="F:exonuclease activity"/>
    <property type="evidence" value="ECO:0007669"/>
    <property type="project" value="UniProtKB-KW"/>
</dbReference>
<organism evidence="18 19">
    <name type="scientific">Aureimonas altamirensis</name>
    <dbReference type="NCBI Taxonomy" id="370622"/>
    <lineage>
        <taxon>Bacteria</taxon>
        <taxon>Pseudomonadati</taxon>
        <taxon>Pseudomonadota</taxon>
        <taxon>Alphaproteobacteria</taxon>
        <taxon>Hyphomicrobiales</taxon>
        <taxon>Aurantimonadaceae</taxon>
        <taxon>Aureimonas</taxon>
    </lineage>
</organism>
<dbReference type="InterPro" id="IPR011335">
    <property type="entry name" value="Restrct_endonuc-II-like"/>
</dbReference>
<keyword evidence="5 15" id="KW-0347">Helicase</keyword>
<dbReference type="EMBL" id="JRFJ01000008">
    <property type="protein sequence ID" value="KHJ53047.1"/>
    <property type="molecule type" value="Genomic_DNA"/>
</dbReference>
<evidence type="ECO:0000256" key="14">
    <source>
        <dbReference type="ARBA" id="ARBA00048988"/>
    </source>
</evidence>
<gene>
    <name evidence="18" type="ORF">LA66_19720</name>
</gene>
<evidence type="ECO:0000256" key="12">
    <source>
        <dbReference type="ARBA" id="ARBA00034808"/>
    </source>
</evidence>
<dbReference type="GO" id="GO:0000725">
    <property type="term" value="P:recombinational repair"/>
    <property type="evidence" value="ECO:0007669"/>
    <property type="project" value="TreeGrafter"/>
</dbReference>
<keyword evidence="8" id="KW-0238">DNA-binding</keyword>
<dbReference type="SUPFAM" id="SSF52980">
    <property type="entry name" value="Restriction endonuclease-like"/>
    <property type="match status" value="1"/>
</dbReference>
<dbReference type="InterPro" id="IPR027417">
    <property type="entry name" value="P-loop_NTPase"/>
</dbReference>
<dbReference type="InterPro" id="IPR000212">
    <property type="entry name" value="DNA_helicase_UvrD/REP"/>
</dbReference>
<protein>
    <recommendedName>
        <fullName evidence="12">DNA 3'-5' helicase</fullName>
        <ecNumber evidence="12">5.6.2.4</ecNumber>
    </recommendedName>
    <alternativeName>
        <fullName evidence="13">DNA 3'-5' helicase II</fullName>
    </alternativeName>
</protein>
<dbReference type="PROSITE" id="PS51198">
    <property type="entry name" value="UVRD_HELICASE_ATP_BIND"/>
    <property type="match status" value="1"/>
</dbReference>
<keyword evidence="10" id="KW-0413">Isomerase</keyword>
<evidence type="ECO:0000313" key="19">
    <source>
        <dbReference type="Proteomes" id="UP000030826"/>
    </source>
</evidence>
<dbReference type="InterPro" id="IPR014016">
    <property type="entry name" value="UvrD-like_ATP-bd"/>
</dbReference>
<evidence type="ECO:0000256" key="11">
    <source>
        <dbReference type="ARBA" id="ARBA00034617"/>
    </source>
</evidence>
<dbReference type="Proteomes" id="UP000030826">
    <property type="component" value="Unassembled WGS sequence"/>
</dbReference>
<dbReference type="Pfam" id="PF12705">
    <property type="entry name" value="PDDEXK_1"/>
    <property type="match status" value="1"/>
</dbReference>
<dbReference type="Gene3D" id="3.40.50.300">
    <property type="entry name" value="P-loop containing nucleotide triphosphate hydrolases"/>
    <property type="match status" value="4"/>
</dbReference>
<evidence type="ECO:0000256" key="10">
    <source>
        <dbReference type="ARBA" id="ARBA00023235"/>
    </source>
</evidence>
<comment type="catalytic activity">
    <reaction evidence="11">
        <text>Couples ATP hydrolysis with the unwinding of duplex DNA by translocating in the 3'-5' direction.</text>
        <dbReference type="EC" id="5.6.2.4"/>
    </reaction>
</comment>
<dbReference type="AlphaFoldDB" id="A0A0B1Q204"/>
<evidence type="ECO:0000256" key="3">
    <source>
        <dbReference type="ARBA" id="ARBA00022763"/>
    </source>
</evidence>
<evidence type="ECO:0000256" key="1">
    <source>
        <dbReference type="ARBA" id="ARBA00022722"/>
    </source>
</evidence>
<evidence type="ECO:0000256" key="8">
    <source>
        <dbReference type="ARBA" id="ARBA00023125"/>
    </source>
</evidence>
<feature type="binding site" evidence="15">
    <location>
        <begin position="28"/>
        <end position="35"/>
    </location>
    <ligand>
        <name>ATP</name>
        <dbReference type="ChEBI" id="CHEBI:30616"/>
    </ligand>
</feature>
<proteinExistence type="predicted"/>
<keyword evidence="1" id="KW-0540">Nuclease</keyword>
<evidence type="ECO:0000256" key="6">
    <source>
        <dbReference type="ARBA" id="ARBA00022839"/>
    </source>
</evidence>
<dbReference type="InterPro" id="IPR014017">
    <property type="entry name" value="DNA_helicase_UvrD-like_C"/>
</dbReference>
<dbReference type="RefSeq" id="WP_039195938.1">
    <property type="nucleotide sequence ID" value="NZ_JRFJ01000008.1"/>
</dbReference>
<sequence length="1181" mass="126884">MSGLSVSAATVHAQERASDPSLSVFVAANAGSGKTHVLTMRVVRLLLAGVSPGRILCLTYTKAAAAEMQARVFATLSRWTRADDDTLGKELATLRGGTPGDIPAARRLFATALETPGGLKIQTIHAFCEAILHQFPLEANVPGHFQVMDDGESALLLAEARRLLVVLARLDGGTGADPALAEAFAEALELAGEAGLDGLINACIARRDRIGAFIEGNGGPENAVRVLKQALGVGDTDPLSGIVDPPGFDAAFCRQLGVEAAQAGGSTNDKLCEKLARLAASQTAQERYGVLRSLVFTAKGDRFKLGSVATKAVVAAVPELEARLGMLGDFLDGCAEHLASERLFRASRAALVIANRLERDYRALKQRRGKLDFEDLIVRTADLLLRREASAWVHYKLDKGIDHVLVDEAQDTSLRQWQVVRALVDEFFHGASESRRRTVFAVGDEKQSIYSFQGASPAMFAQERRRLEQLAARSGQPFHRVGLHQSFRSAAEILSAVDRIFADETRRRGLSSEGEAPVHESARAAQAGLVEVWPTVRPLPASETDDDWLRPIDHQPMDAPIHRLARRIAGQIEEWVGTPVEVKGVTRPLDAGDVIILVRKRSAFVSAMGAAIRALGNPAIRVAGADRLTITDHLAVQDLMAIGRTVANAEDELSLAEALKSPIFGFSDADLMALALSRGNAGRPQSLYLALRRLAGGLDPARLQPFGVDADALAERAKSAFERLESLRDRAGYTGVYGFYARLLGPEGGRAALSARLGRDTGEVLDAFLDLALTAEQDGRAGLDAFLADLAASPPVVRREMTPLKGEVRIMTVHAAKGLEAPAVFLVDPGSEPFTTSHAARLIEWEGMPGQPSESQPGFLWCPDKSCRNAEIERLAALERARAEDEYRRLLYVGLTRAADRLVVCGYSGVREPSAESWSAHVRDSLGDAAEAILDPSGAVVAWRIGAPPQGRMADVAVSAPAHPTAMDLSPLPAEEIGPRPLTPSTAGGQTIERFEGPAWRSPVLDGPADPATALLRGQLAHRLLQVLPDLADDARTEAARSYVARCAPAWPAEEREKLIEEVDAVLREPAFAPIFAPASRAEVAIAGTVELDGRRLPVNGLIDRLAVEADRVLLVDYKTNRPVPRDAAAIPQAHRRQMALYAALLAPLFPDRRIEAALLYTEGPVLHRLDPEALSLGPPA</sequence>
<evidence type="ECO:0000259" key="17">
    <source>
        <dbReference type="PROSITE" id="PS51217"/>
    </source>
</evidence>
<dbReference type="GO" id="GO:0003677">
    <property type="term" value="F:DNA binding"/>
    <property type="evidence" value="ECO:0007669"/>
    <property type="project" value="UniProtKB-KW"/>
</dbReference>
<accession>A0A0B1Q204</accession>
<evidence type="ECO:0000256" key="2">
    <source>
        <dbReference type="ARBA" id="ARBA00022741"/>
    </source>
</evidence>
<dbReference type="InterPro" id="IPR014151">
    <property type="entry name" value="DNA_helicase_AddA"/>
</dbReference>
<dbReference type="Pfam" id="PF13361">
    <property type="entry name" value="UvrD_C"/>
    <property type="match status" value="1"/>
</dbReference>
<evidence type="ECO:0000256" key="9">
    <source>
        <dbReference type="ARBA" id="ARBA00023204"/>
    </source>
</evidence>
<dbReference type="InterPro" id="IPR011604">
    <property type="entry name" value="PDDEXK-like_dom_sf"/>
</dbReference>
<keyword evidence="9" id="KW-0234">DNA repair</keyword>
<dbReference type="GO" id="GO:0005829">
    <property type="term" value="C:cytosol"/>
    <property type="evidence" value="ECO:0007669"/>
    <property type="project" value="TreeGrafter"/>
</dbReference>
<dbReference type="InterPro" id="IPR038726">
    <property type="entry name" value="PDDEXK_AddAB-type"/>
</dbReference>
<evidence type="ECO:0000256" key="13">
    <source>
        <dbReference type="ARBA" id="ARBA00034923"/>
    </source>
</evidence>
<keyword evidence="7 15" id="KW-0067">ATP-binding</keyword>
<comment type="catalytic activity">
    <reaction evidence="14">
        <text>ATP + H2O = ADP + phosphate + H(+)</text>
        <dbReference type="Rhea" id="RHEA:13065"/>
        <dbReference type="ChEBI" id="CHEBI:15377"/>
        <dbReference type="ChEBI" id="CHEBI:15378"/>
        <dbReference type="ChEBI" id="CHEBI:30616"/>
        <dbReference type="ChEBI" id="CHEBI:43474"/>
        <dbReference type="ChEBI" id="CHEBI:456216"/>
        <dbReference type="EC" id="5.6.2.4"/>
    </reaction>
</comment>
<comment type="caution">
    <text evidence="18">The sequence shown here is derived from an EMBL/GenBank/DDBJ whole genome shotgun (WGS) entry which is preliminary data.</text>
</comment>
<evidence type="ECO:0000256" key="7">
    <source>
        <dbReference type="ARBA" id="ARBA00022840"/>
    </source>
</evidence>
<keyword evidence="2 15" id="KW-0547">Nucleotide-binding</keyword>
<dbReference type="GO" id="GO:0005524">
    <property type="term" value="F:ATP binding"/>
    <property type="evidence" value="ECO:0007669"/>
    <property type="project" value="UniProtKB-UniRule"/>
</dbReference>
<reference evidence="18 19" key="1">
    <citation type="submission" date="2014-09" db="EMBL/GenBank/DDBJ databases">
        <title>Isolation and characterization of Aurantimonas altamirensis ON-56566 from clinical sample following a dog bite.</title>
        <authorList>
            <person name="Eshaghi A."/>
            <person name="Li A."/>
            <person name="Shahinas D."/>
            <person name="Bahn P."/>
            <person name="Kus J.V."/>
            <person name="Patel S.N."/>
        </authorList>
    </citation>
    <scope>NUCLEOTIDE SEQUENCE [LARGE SCALE GENOMIC DNA]</scope>
    <source>
        <strain evidence="18 19">ON-56566</strain>
    </source>
</reference>
<evidence type="ECO:0000259" key="16">
    <source>
        <dbReference type="PROSITE" id="PS51198"/>
    </source>
</evidence>
<dbReference type="Gene3D" id="3.90.320.10">
    <property type="match status" value="1"/>
</dbReference>
<evidence type="ECO:0000256" key="5">
    <source>
        <dbReference type="ARBA" id="ARBA00022806"/>
    </source>
</evidence>